<sequence>MDTALILRIASEKNQHFASNEIASLLSQSALVGKLTADFVGHPLFAVFRIMGLSEIPYIERLPYTQKMIAYINQNIATAHGFSCLGGVEEIVPCYNAMLLEAYCRLGLATSKEAQAALSWIEQYQLLGRNQTTLWPYKGVCKHGGCLGKTPCYIGIGKTVRALTTYSECVKYENQNVEKLLIQGTDYMLRHKMFQKLSDGQPISAHITDIMFPQSYALSLTDLIYIVGKRRLTASEDSAALLRLLQEKQIEANQWKIDYLYSYKGYVCFESRRKASEWVSALFPMWLSGSV</sequence>
<evidence type="ECO:0000313" key="1">
    <source>
        <dbReference type="EMBL" id="SBV96723.1"/>
    </source>
</evidence>
<gene>
    <name evidence="1" type="ORF">KL86CLO1_10816</name>
</gene>
<dbReference type="AlphaFoldDB" id="A0A212JB77"/>
<reference evidence="1" key="1">
    <citation type="submission" date="2016-04" db="EMBL/GenBank/DDBJ databases">
        <authorList>
            <person name="Evans L.H."/>
            <person name="Alamgir A."/>
            <person name="Owens N."/>
            <person name="Weber N.D."/>
            <person name="Virtaneva K."/>
            <person name="Barbian K."/>
            <person name="Babar A."/>
            <person name="Rosenke K."/>
        </authorList>
    </citation>
    <scope>NUCLEOTIDE SEQUENCE</scope>
    <source>
        <strain evidence="1">86</strain>
    </source>
</reference>
<organism evidence="1">
    <name type="scientific">uncultured Eubacteriales bacterium</name>
    <dbReference type="NCBI Taxonomy" id="172733"/>
    <lineage>
        <taxon>Bacteria</taxon>
        <taxon>Bacillati</taxon>
        <taxon>Bacillota</taxon>
        <taxon>Clostridia</taxon>
        <taxon>Eubacteriales</taxon>
        <taxon>environmental samples</taxon>
    </lineage>
</organism>
<name>A0A212JB77_9FIRM</name>
<protein>
    <submittedName>
        <fullName evidence="1">Uncharacterized protein</fullName>
    </submittedName>
</protein>
<dbReference type="EMBL" id="FLUN01000001">
    <property type="protein sequence ID" value="SBV96723.1"/>
    <property type="molecule type" value="Genomic_DNA"/>
</dbReference>
<proteinExistence type="predicted"/>
<accession>A0A212JB77</accession>